<dbReference type="OrthoDB" id="458878at2"/>
<comment type="similarity">
    <text evidence="6">Belongs to the RnpA family.</text>
</comment>
<evidence type="ECO:0000256" key="6">
    <source>
        <dbReference type="HAMAP-Rule" id="MF_00227"/>
    </source>
</evidence>
<dbReference type="EC" id="3.1.26.5" evidence="6 7"/>
<keyword evidence="2 6" id="KW-0540">Nuclease</keyword>
<comment type="function">
    <text evidence="6">RNaseP catalyzes the removal of the 5'-leader sequence from pre-tRNA to produce the mature 5'-terminus. It can also cleave other RNA substrates such as 4.5S RNA. The protein component plays an auxiliary but essential role in vivo by binding to the 5'-leader sequence and broadening the substrate specificity of the ribozyme.</text>
</comment>
<dbReference type="InterPro" id="IPR020568">
    <property type="entry name" value="Ribosomal_Su5_D2-typ_SF"/>
</dbReference>
<dbReference type="AlphaFoldDB" id="A0A2T1LUD6"/>
<evidence type="ECO:0000256" key="3">
    <source>
        <dbReference type="ARBA" id="ARBA00022759"/>
    </source>
</evidence>
<keyword evidence="4 6" id="KW-0378">Hydrolase</keyword>
<keyword evidence="3 6" id="KW-0255">Endonuclease</keyword>
<evidence type="ECO:0000256" key="1">
    <source>
        <dbReference type="ARBA" id="ARBA00022694"/>
    </source>
</evidence>
<keyword evidence="1 6" id="KW-0819">tRNA processing</keyword>
<evidence type="ECO:0000256" key="7">
    <source>
        <dbReference type="NCBIfam" id="TIGR00188"/>
    </source>
</evidence>
<dbReference type="PANTHER" id="PTHR33992:SF1">
    <property type="entry name" value="RIBONUCLEASE P PROTEIN COMPONENT"/>
    <property type="match status" value="1"/>
</dbReference>
<proteinExistence type="inferred from homology"/>
<accession>A0A2T1LUD6</accession>
<comment type="subunit">
    <text evidence="6">Consists of a catalytic RNA component (M1 or rnpB) and a protein subunit.</text>
</comment>
<dbReference type="GO" id="GO:0000049">
    <property type="term" value="F:tRNA binding"/>
    <property type="evidence" value="ECO:0007669"/>
    <property type="project" value="UniProtKB-UniRule"/>
</dbReference>
<evidence type="ECO:0000313" key="9">
    <source>
        <dbReference type="Proteomes" id="UP000239001"/>
    </source>
</evidence>
<dbReference type="RefSeq" id="WP_106458195.1">
    <property type="nucleotide sequence ID" value="NZ_PXOH01000022.1"/>
</dbReference>
<comment type="catalytic activity">
    <reaction evidence="6">
        <text>Endonucleolytic cleavage of RNA, removing 5'-extranucleotides from tRNA precursor.</text>
        <dbReference type="EC" id="3.1.26.5"/>
    </reaction>
</comment>
<dbReference type="GO" id="GO:0030677">
    <property type="term" value="C:ribonuclease P complex"/>
    <property type="evidence" value="ECO:0007669"/>
    <property type="project" value="TreeGrafter"/>
</dbReference>
<reference evidence="8 9" key="2">
    <citation type="submission" date="2018-03" db="EMBL/GenBank/DDBJ databases">
        <authorList>
            <person name="Keele B.F."/>
        </authorList>
    </citation>
    <scope>NUCLEOTIDE SEQUENCE [LARGE SCALE GENOMIC DNA]</scope>
    <source>
        <strain evidence="8 9">CCALA 016</strain>
    </source>
</reference>
<evidence type="ECO:0000313" key="8">
    <source>
        <dbReference type="EMBL" id="PSF35158.1"/>
    </source>
</evidence>
<comment type="caution">
    <text evidence="8">The sequence shown here is derived from an EMBL/GenBank/DDBJ whole genome shotgun (WGS) entry which is preliminary data.</text>
</comment>
<dbReference type="HAMAP" id="MF_00227">
    <property type="entry name" value="RNase_P"/>
    <property type="match status" value="1"/>
</dbReference>
<dbReference type="SUPFAM" id="SSF54211">
    <property type="entry name" value="Ribosomal protein S5 domain 2-like"/>
    <property type="match status" value="1"/>
</dbReference>
<dbReference type="Gene3D" id="3.30.230.10">
    <property type="match status" value="1"/>
</dbReference>
<sequence length="122" mass="13870">MGLPLIHRLKHRNDFKAVYEQGKRHATSHLVLIVLKDVSSHVMQLSPTRFGISIGQKVSKKSVIRNRIKRQIRGAIRALLADIIPGWRVVVVVRPPAVECKYEHFLQEIKTLLTRAGLINGH</sequence>
<reference evidence="8 9" key="1">
    <citation type="submission" date="2018-03" db="EMBL/GenBank/DDBJ databases">
        <title>The ancient ancestry and fast evolution of plastids.</title>
        <authorList>
            <person name="Moore K.R."/>
            <person name="Magnabosco C."/>
            <person name="Momper L."/>
            <person name="Gold D.A."/>
            <person name="Bosak T."/>
            <person name="Fournier G.P."/>
        </authorList>
    </citation>
    <scope>NUCLEOTIDE SEQUENCE [LARGE SCALE GENOMIC DNA]</scope>
    <source>
        <strain evidence="8 9">CCALA 016</strain>
    </source>
</reference>
<evidence type="ECO:0000256" key="5">
    <source>
        <dbReference type="ARBA" id="ARBA00022884"/>
    </source>
</evidence>
<dbReference type="InterPro" id="IPR000100">
    <property type="entry name" value="RNase_P"/>
</dbReference>
<dbReference type="Proteomes" id="UP000239001">
    <property type="component" value="Unassembled WGS sequence"/>
</dbReference>
<evidence type="ECO:0000256" key="4">
    <source>
        <dbReference type="ARBA" id="ARBA00022801"/>
    </source>
</evidence>
<evidence type="ECO:0000256" key="2">
    <source>
        <dbReference type="ARBA" id="ARBA00022722"/>
    </source>
</evidence>
<dbReference type="Pfam" id="PF00825">
    <property type="entry name" value="Ribonuclease_P"/>
    <property type="match status" value="1"/>
</dbReference>
<dbReference type="GO" id="GO:0042781">
    <property type="term" value="F:3'-tRNA processing endoribonuclease activity"/>
    <property type="evidence" value="ECO:0007669"/>
    <property type="project" value="TreeGrafter"/>
</dbReference>
<gene>
    <name evidence="6" type="primary">rnpA</name>
    <name evidence="8" type="ORF">C7H19_17395</name>
</gene>
<dbReference type="EMBL" id="PXOH01000022">
    <property type="protein sequence ID" value="PSF35158.1"/>
    <property type="molecule type" value="Genomic_DNA"/>
</dbReference>
<protein>
    <recommendedName>
        <fullName evidence="6 7">Ribonuclease P protein component</fullName>
        <shortName evidence="6">RNase P protein</shortName>
        <shortName evidence="6">RNaseP protein</shortName>
        <ecNumber evidence="6 7">3.1.26.5</ecNumber>
    </recommendedName>
    <alternativeName>
        <fullName evidence="6">Protein C5</fullName>
    </alternativeName>
</protein>
<dbReference type="PANTHER" id="PTHR33992">
    <property type="entry name" value="RIBONUCLEASE P PROTEIN COMPONENT"/>
    <property type="match status" value="1"/>
</dbReference>
<name>A0A2T1LUD6_9CHRO</name>
<dbReference type="InterPro" id="IPR014721">
    <property type="entry name" value="Ribsml_uS5_D2-typ_fold_subgr"/>
</dbReference>
<organism evidence="8 9">
    <name type="scientific">Aphanothece hegewaldii CCALA 016</name>
    <dbReference type="NCBI Taxonomy" id="2107694"/>
    <lineage>
        <taxon>Bacteria</taxon>
        <taxon>Bacillati</taxon>
        <taxon>Cyanobacteriota</taxon>
        <taxon>Cyanophyceae</taxon>
        <taxon>Oscillatoriophycideae</taxon>
        <taxon>Chroococcales</taxon>
        <taxon>Aphanothecaceae</taxon>
        <taxon>Aphanothece</taxon>
    </lineage>
</organism>
<dbReference type="GO" id="GO:0004526">
    <property type="term" value="F:ribonuclease P activity"/>
    <property type="evidence" value="ECO:0007669"/>
    <property type="project" value="UniProtKB-UniRule"/>
</dbReference>
<keyword evidence="9" id="KW-1185">Reference proteome</keyword>
<dbReference type="GO" id="GO:0001682">
    <property type="term" value="P:tRNA 5'-leader removal"/>
    <property type="evidence" value="ECO:0007669"/>
    <property type="project" value="UniProtKB-UniRule"/>
</dbReference>
<keyword evidence="5 6" id="KW-0694">RNA-binding</keyword>
<dbReference type="NCBIfam" id="TIGR00188">
    <property type="entry name" value="rnpA"/>
    <property type="match status" value="1"/>
</dbReference>